<dbReference type="GO" id="GO:0004322">
    <property type="term" value="F:ferroxidase activity"/>
    <property type="evidence" value="ECO:0007669"/>
    <property type="project" value="TreeGrafter"/>
</dbReference>
<dbReference type="Pfam" id="PF00210">
    <property type="entry name" value="Ferritin"/>
    <property type="match status" value="1"/>
</dbReference>
<accession>A0A381TIR8</accession>
<dbReference type="GO" id="GO:0008199">
    <property type="term" value="F:ferric iron binding"/>
    <property type="evidence" value="ECO:0007669"/>
    <property type="project" value="InterPro"/>
</dbReference>
<dbReference type="SUPFAM" id="SSF47240">
    <property type="entry name" value="Ferritin-like"/>
    <property type="match status" value="1"/>
</dbReference>
<gene>
    <name evidence="4" type="ORF">METZ01_LOCUS68508</name>
</gene>
<dbReference type="GO" id="GO:0020037">
    <property type="term" value="F:heme binding"/>
    <property type="evidence" value="ECO:0007669"/>
    <property type="project" value="TreeGrafter"/>
</dbReference>
<dbReference type="PANTHER" id="PTHR30295">
    <property type="entry name" value="BACTERIOFERRITIN"/>
    <property type="match status" value="1"/>
</dbReference>
<dbReference type="GO" id="GO:0006879">
    <property type="term" value="P:intracellular iron ion homeostasis"/>
    <property type="evidence" value="ECO:0007669"/>
    <property type="project" value="UniProtKB-KW"/>
</dbReference>
<dbReference type="InterPro" id="IPR009040">
    <property type="entry name" value="Ferritin-like_diiron"/>
</dbReference>
<dbReference type="InterPro" id="IPR008331">
    <property type="entry name" value="Ferritin_DPS_dom"/>
</dbReference>
<reference evidence="4" key="1">
    <citation type="submission" date="2018-05" db="EMBL/GenBank/DDBJ databases">
        <authorList>
            <person name="Lanie J.A."/>
            <person name="Ng W.-L."/>
            <person name="Kazmierczak K.M."/>
            <person name="Andrzejewski T.M."/>
            <person name="Davidsen T.M."/>
            <person name="Wayne K.J."/>
            <person name="Tettelin H."/>
            <person name="Glass J.I."/>
            <person name="Rusch D."/>
            <person name="Podicherti R."/>
            <person name="Tsui H.-C.T."/>
            <person name="Winkler M.E."/>
        </authorList>
    </citation>
    <scope>NUCLEOTIDE SEQUENCE</scope>
</reference>
<proteinExistence type="predicted"/>
<dbReference type="EMBL" id="UINC01004616">
    <property type="protein sequence ID" value="SVA15654.1"/>
    <property type="molecule type" value="Genomic_DNA"/>
</dbReference>
<keyword evidence="2" id="KW-0408">Iron</keyword>
<evidence type="ECO:0000259" key="3">
    <source>
        <dbReference type="PROSITE" id="PS50905"/>
    </source>
</evidence>
<feature type="domain" description="Ferritin-like diiron" evidence="3">
    <location>
        <begin position="12"/>
        <end position="149"/>
    </location>
</feature>
<dbReference type="Gene3D" id="1.20.1260.10">
    <property type="match status" value="1"/>
</dbReference>
<protein>
    <recommendedName>
        <fullName evidence="3">Ferritin-like diiron domain-containing protein</fullName>
    </recommendedName>
</protein>
<organism evidence="4">
    <name type="scientific">marine metagenome</name>
    <dbReference type="NCBI Taxonomy" id="408172"/>
    <lineage>
        <taxon>unclassified sequences</taxon>
        <taxon>metagenomes</taxon>
        <taxon>ecological metagenomes</taxon>
    </lineage>
</organism>
<dbReference type="CDD" id="cd00657">
    <property type="entry name" value="Ferritin_like"/>
    <property type="match status" value="1"/>
</dbReference>
<evidence type="ECO:0000256" key="2">
    <source>
        <dbReference type="ARBA" id="ARBA00023004"/>
    </source>
</evidence>
<keyword evidence="1" id="KW-0409">Iron storage</keyword>
<name>A0A381TIR8_9ZZZZ</name>
<dbReference type="GO" id="GO:0005829">
    <property type="term" value="C:cytosol"/>
    <property type="evidence" value="ECO:0007669"/>
    <property type="project" value="TreeGrafter"/>
</dbReference>
<dbReference type="PROSITE" id="PS50905">
    <property type="entry name" value="FERRITIN_LIKE"/>
    <property type="match status" value="1"/>
</dbReference>
<dbReference type="PANTHER" id="PTHR30295:SF0">
    <property type="entry name" value="BACTERIOFERRITIN"/>
    <property type="match status" value="1"/>
</dbReference>
<dbReference type="InterPro" id="IPR012347">
    <property type="entry name" value="Ferritin-like"/>
</dbReference>
<dbReference type="AlphaFoldDB" id="A0A381TIR8"/>
<sequence length="149" mass="16657">MAKRATKSTTQKSVKQALIDGLNDDLNLELEAVLRYLHHSASATGLLGHELREELKSDIVGEVNHAVFLADKITALGGELDIKPAMPAKVRTAKEMMQIDIAAERQVIKNYARRIEQAEAFGDKGLVIRLEDMLAEETDHAEELERLRR</sequence>
<dbReference type="InterPro" id="IPR009078">
    <property type="entry name" value="Ferritin-like_SF"/>
</dbReference>
<evidence type="ECO:0000313" key="4">
    <source>
        <dbReference type="EMBL" id="SVA15654.1"/>
    </source>
</evidence>
<evidence type="ECO:0000256" key="1">
    <source>
        <dbReference type="ARBA" id="ARBA00022434"/>
    </source>
</evidence>